<evidence type="ECO:0000256" key="7">
    <source>
        <dbReference type="ARBA" id="ARBA00022430"/>
    </source>
</evidence>
<evidence type="ECO:0000259" key="13">
    <source>
        <dbReference type="Pfam" id="PF00694"/>
    </source>
</evidence>
<gene>
    <name evidence="14" type="ordered locus">glr3418</name>
</gene>
<evidence type="ECO:0000256" key="8">
    <source>
        <dbReference type="ARBA" id="ARBA00022605"/>
    </source>
</evidence>
<feature type="domain" description="Aconitase A/isopropylmalate dehydratase small subunit swivel" evidence="13">
    <location>
        <begin position="3"/>
        <end position="111"/>
    </location>
</feature>
<dbReference type="EnsemblBacteria" id="BAC91359">
    <property type="protein sequence ID" value="BAC91359"/>
    <property type="gene ID" value="BAC91359"/>
</dbReference>
<dbReference type="OrthoDB" id="9777465at2"/>
<dbReference type="EC" id="4.2.1.33" evidence="6"/>
<dbReference type="STRING" id="251221.gene:10760930"/>
<dbReference type="PANTHER" id="PTHR43345">
    <property type="entry name" value="3-ISOPROPYLMALATE DEHYDRATASE SMALL SUBUNIT 2-RELATED-RELATED"/>
    <property type="match status" value="1"/>
</dbReference>
<reference evidence="14 15" key="2">
    <citation type="journal article" date="2003" name="DNA Res.">
        <title>Complete genome structure of Gloeobacter violaceus PCC 7421, a cyanobacterium that lacks thylakoids (supplement).</title>
        <authorList>
            <person name="Nakamura Y."/>
            <person name="Kaneko T."/>
            <person name="Sato S."/>
            <person name="Mimuro M."/>
            <person name="Miyashita H."/>
            <person name="Tsuchiya T."/>
            <person name="Sasamoto S."/>
            <person name="Watanabe A."/>
            <person name="Kawashima K."/>
            <person name="Kishida Y."/>
            <person name="Kiyokawa C."/>
            <person name="Kohara M."/>
            <person name="Matsumoto M."/>
            <person name="Matsuno A."/>
            <person name="Nakazaki N."/>
            <person name="Shimpo S."/>
            <person name="Takeuchi C."/>
            <person name="Yamada M."/>
            <person name="Tabata S."/>
        </authorList>
    </citation>
    <scope>NUCLEOTIDE SEQUENCE [LARGE SCALE GENOMIC DNA]</scope>
    <source>
        <strain evidence="15">ATCC 29082 / PCC 7421</strain>
    </source>
</reference>
<keyword evidence="9" id="KW-0456">Lyase</keyword>
<evidence type="ECO:0000313" key="15">
    <source>
        <dbReference type="Proteomes" id="UP000000557"/>
    </source>
</evidence>
<keyword evidence="7" id="KW-0432">Leucine biosynthesis</keyword>
<dbReference type="RefSeq" id="WP_011143407.1">
    <property type="nucleotide sequence ID" value="NC_005125.1"/>
</dbReference>
<keyword evidence="15" id="KW-1185">Reference proteome</keyword>
<dbReference type="Proteomes" id="UP000000557">
    <property type="component" value="Chromosome"/>
</dbReference>
<dbReference type="Gene3D" id="3.20.19.10">
    <property type="entry name" value="Aconitase, domain 4"/>
    <property type="match status" value="1"/>
</dbReference>
<comment type="function">
    <text evidence="2">Catalyzes the isomerization between 2-isopropylmalate and 3-isopropylmalate, via the formation of 2-isopropylmaleate.</text>
</comment>
<evidence type="ECO:0000256" key="9">
    <source>
        <dbReference type="ARBA" id="ARBA00023239"/>
    </source>
</evidence>
<dbReference type="GO" id="GO:0009098">
    <property type="term" value="P:L-leucine biosynthetic process"/>
    <property type="evidence" value="ECO:0000318"/>
    <property type="project" value="GO_Central"/>
</dbReference>
<dbReference type="InParanoid" id="Q7NFV6"/>
<dbReference type="AlphaFoldDB" id="Q7NFV6"/>
<comment type="pathway">
    <text evidence="3">Amino-acid biosynthesis; L-leucine biosynthesis; L-leucine from 3-methyl-2-oxobutanoate: step 2/4.</text>
</comment>
<dbReference type="PATRIC" id="fig|251221.4.peg.3452"/>
<evidence type="ECO:0000256" key="10">
    <source>
        <dbReference type="ARBA" id="ARBA00023304"/>
    </source>
</evidence>
<keyword evidence="8" id="KW-0028">Amino-acid biosynthesis</keyword>
<dbReference type="InterPro" id="IPR050075">
    <property type="entry name" value="LeuD"/>
</dbReference>
<name>Q7NFV6_GLOVI</name>
<comment type="catalytic activity">
    <reaction evidence="1">
        <text>(2R,3S)-3-isopropylmalate = (2S)-2-isopropylmalate</text>
        <dbReference type="Rhea" id="RHEA:32287"/>
        <dbReference type="ChEBI" id="CHEBI:1178"/>
        <dbReference type="ChEBI" id="CHEBI:35121"/>
        <dbReference type="EC" id="4.2.1.33"/>
    </reaction>
</comment>
<evidence type="ECO:0000256" key="12">
    <source>
        <dbReference type="ARBA" id="ARBA00033368"/>
    </source>
</evidence>
<dbReference type="HOGENOM" id="CLU_081378_0_0_3"/>
<evidence type="ECO:0000256" key="2">
    <source>
        <dbReference type="ARBA" id="ARBA00002695"/>
    </source>
</evidence>
<dbReference type="GO" id="GO:0003861">
    <property type="term" value="F:3-isopropylmalate dehydratase activity"/>
    <property type="evidence" value="ECO:0000318"/>
    <property type="project" value="GO_Central"/>
</dbReference>
<dbReference type="NCBIfam" id="NF002458">
    <property type="entry name" value="PRK01641.1"/>
    <property type="match status" value="1"/>
</dbReference>
<comment type="subunit">
    <text evidence="5">Heterodimer of LeuC and LeuD.</text>
</comment>
<keyword evidence="10" id="KW-0100">Branched-chain amino acid biosynthesis</keyword>
<evidence type="ECO:0000313" key="14">
    <source>
        <dbReference type="EMBL" id="BAC91359.1"/>
    </source>
</evidence>
<sequence>MSRIVSIEGRAMPLPGHDIDTDRIIPARFLRCVTFDGLGEAVFADDRRQSGQHPFDAPHHQGARILVVGRNFGCGSSREHAPQALAKWGIRAIVGESYAEIFFGNCVAIGLPCATARQAHIEHLHTAVAEDPQIPLTLDLEALEVRLPQSRVPVEMPAGAHRMFLAGTWDATGQLRAGLAAIREIAGRLPYVDWGSPPGSSLGKAG</sequence>
<reference evidence="14 15" key="1">
    <citation type="journal article" date="2003" name="DNA Res.">
        <title>Complete genome structure of Gloeobacter violaceus PCC 7421, a cyanobacterium that lacks thylakoids.</title>
        <authorList>
            <person name="Nakamura Y."/>
            <person name="Kaneko T."/>
            <person name="Sato S."/>
            <person name="Mimuro M."/>
            <person name="Miyashita H."/>
            <person name="Tsuchiya T."/>
            <person name="Sasamoto S."/>
            <person name="Watanabe A."/>
            <person name="Kawashima K."/>
            <person name="Kishida Y."/>
            <person name="Kiyokawa C."/>
            <person name="Kohara M."/>
            <person name="Matsumoto M."/>
            <person name="Matsuno A."/>
            <person name="Nakazaki N."/>
            <person name="Shimpo S."/>
            <person name="Takeuchi C."/>
            <person name="Yamada M."/>
            <person name="Tabata S."/>
        </authorList>
    </citation>
    <scope>NUCLEOTIDE SEQUENCE [LARGE SCALE GENOMIC DNA]</scope>
    <source>
        <strain evidence="15">ATCC 29082 / PCC 7421</strain>
    </source>
</reference>
<dbReference type="InterPro" id="IPR015928">
    <property type="entry name" value="Aconitase/3IPM_dehydase_swvl"/>
</dbReference>
<dbReference type="GO" id="GO:0009316">
    <property type="term" value="C:3-isopropylmalate dehydratase complex"/>
    <property type="evidence" value="ECO:0000318"/>
    <property type="project" value="GO_Central"/>
</dbReference>
<evidence type="ECO:0000256" key="6">
    <source>
        <dbReference type="ARBA" id="ARBA00011998"/>
    </source>
</evidence>
<accession>Q7NFV6</accession>
<comment type="similarity">
    <text evidence="4">Belongs to the LeuD family. LeuD type 1 subfamily.</text>
</comment>
<dbReference type="PANTHER" id="PTHR43345:SF5">
    <property type="entry name" value="3-ISOPROPYLMALATE DEHYDRATASE SMALL SUBUNIT"/>
    <property type="match status" value="1"/>
</dbReference>
<dbReference type="InterPro" id="IPR033940">
    <property type="entry name" value="IPMI_Swivel"/>
</dbReference>
<evidence type="ECO:0000256" key="5">
    <source>
        <dbReference type="ARBA" id="ARBA00011271"/>
    </source>
</evidence>
<dbReference type="eggNOG" id="COG0066">
    <property type="taxonomic scope" value="Bacteria"/>
</dbReference>
<evidence type="ECO:0000256" key="3">
    <source>
        <dbReference type="ARBA" id="ARBA00004729"/>
    </source>
</evidence>
<protein>
    <recommendedName>
        <fullName evidence="6">3-isopropylmalate dehydratase</fullName>
        <ecNumber evidence="6">4.2.1.33</ecNumber>
    </recommendedName>
    <alternativeName>
        <fullName evidence="11">Alpha-IPM isomerase</fullName>
    </alternativeName>
    <alternativeName>
        <fullName evidence="12">Isopropylmalate isomerase</fullName>
    </alternativeName>
</protein>
<dbReference type="SUPFAM" id="SSF52016">
    <property type="entry name" value="LeuD/IlvD-like"/>
    <property type="match status" value="1"/>
</dbReference>
<dbReference type="Pfam" id="PF00694">
    <property type="entry name" value="Aconitase_C"/>
    <property type="match status" value="1"/>
</dbReference>
<organism evidence="14 15">
    <name type="scientific">Gloeobacter violaceus (strain ATCC 29082 / PCC 7421)</name>
    <dbReference type="NCBI Taxonomy" id="251221"/>
    <lineage>
        <taxon>Bacteria</taxon>
        <taxon>Bacillati</taxon>
        <taxon>Cyanobacteriota</taxon>
        <taxon>Cyanophyceae</taxon>
        <taxon>Gloeobacterales</taxon>
        <taxon>Gloeobacteraceae</taxon>
        <taxon>Gloeobacter</taxon>
    </lineage>
</organism>
<dbReference type="EMBL" id="BA000045">
    <property type="protein sequence ID" value="BAC91359.1"/>
    <property type="molecule type" value="Genomic_DNA"/>
</dbReference>
<evidence type="ECO:0000256" key="4">
    <source>
        <dbReference type="ARBA" id="ARBA00009845"/>
    </source>
</evidence>
<dbReference type="CDD" id="cd01577">
    <property type="entry name" value="IPMI_Swivel"/>
    <property type="match status" value="1"/>
</dbReference>
<dbReference type="FunCoup" id="Q7NFV6">
    <property type="interactions" value="107"/>
</dbReference>
<proteinExistence type="inferred from homology"/>
<evidence type="ECO:0000256" key="1">
    <source>
        <dbReference type="ARBA" id="ARBA00000491"/>
    </source>
</evidence>
<dbReference type="KEGG" id="gvi:glr3418"/>
<dbReference type="InterPro" id="IPR000573">
    <property type="entry name" value="AconitaseA/IPMdHydase_ssu_swvl"/>
</dbReference>
<dbReference type="PhylomeDB" id="Q7NFV6"/>
<evidence type="ECO:0000256" key="11">
    <source>
        <dbReference type="ARBA" id="ARBA00031631"/>
    </source>
</evidence>